<feature type="domain" description="AB hydrolase-1" evidence="1">
    <location>
        <begin position="67"/>
        <end position="331"/>
    </location>
</feature>
<dbReference type="EMBL" id="WRPP01000006">
    <property type="protein sequence ID" value="MVU81083.1"/>
    <property type="molecule type" value="Genomic_DNA"/>
</dbReference>
<reference evidence="2 3" key="1">
    <citation type="submission" date="2019-12" db="EMBL/GenBank/DDBJ databases">
        <title>Nocardia sp. nov. ET3-3 isolated from soil.</title>
        <authorList>
            <person name="Kanchanasin P."/>
            <person name="Tanasupawat S."/>
            <person name="Yuki M."/>
            <person name="Kudo T."/>
        </authorList>
    </citation>
    <scope>NUCLEOTIDE SEQUENCE [LARGE SCALE GENOMIC DNA]</scope>
    <source>
        <strain evidence="2 3">ET3-3</strain>
    </source>
</reference>
<dbReference type="AlphaFoldDB" id="A0A7K1V365"/>
<dbReference type="GO" id="GO:0016787">
    <property type="term" value="F:hydrolase activity"/>
    <property type="evidence" value="ECO:0007669"/>
    <property type="project" value="UniProtKB-KW"/>
</dbReference>
<dbReference type="Gene3D" id="3.40.50.1820">
    <property type="entry name" value="alpha/beta hydrolase"/>
    <property type="match status" value="1"/>
</dbReference>
<name>A0A7K1V365_9NOCA</name>
<organism evidence="2 3">
    <name type="scientific">Nocardia terrae</name>
    <dbReference type="NCBI Taxonomy" id="2675851"/>
    <lineage>
        <taxon>Bacteria</taxon>
        <taxon>Bacillati</taxon>
        <taxon>Actinomycetota</taxon>
        <taxon>Actinomycetes</taxon>
        <taxon>Mycobacteriales</taxon>
        <taxon>Nocardiaceae</taxon>
        <taxon>Nocardia</taxon>
    </lineage>
</organism>
<dbReference type="PANTHER" id="PTHR36837">
    <property type="entry name" value="POLY(3-HYDROXYALKANOATE) POLYMERASE SUBUNIT PHAC"/>
    <property type="match status" value="1"/>
</dbReference>
<proteinExistence type="predicted"/>
<gene>
    <name evidence="2" type="ORF">GPX89_28030</name>
</gene>
<evidence type="ECO:0000313" key="2">
    <source>
        <dbReference type="EMBL" id="MVU81083.1"/>
    </source>
</evidence>
<accession>A0A7K1V365</accession>
<dbReference type="InterPro" id="IPR051321">
    <property type="entry name" value="PHA/PHB_synthase"/>
</dbReference>
<keyword evidence="2" id="KW-0378">Hydrolase</keyword>
<sequence length="358" mass="38654">MCVTPCTTICEGCAVSLADTVTTAAQNLWALTFGEGIAAPEPTPSTVLSDAPHRELRRYDGAGPDDPAVLLVPPLAAPAFCFDLSREQSLARFLLESGRAPYLVDYGDITFDDRRMGFETWIDDILPEAIRQVSADRGGRPVDLVGWSIGGTLALLTAAADQTLPIRSVTAVGAPLSYDHMFGARELRTLARIDGGRTATAAIRAVGGVSAQLTRIAYRATAWDRELKRPYFIASNLTDTATLARMETIDRFQNAMPGYPGRFYNQLWGRFILNNDIGKGVVRLADREIVLADLTQPVLLVGGPTDAITAAAAVEHGTKTLTGAAEVRYETAPGSHLGILIARDTTWTYLDKFLRDLA</sequence>
<dbReference type="InterPro" id="IPR000073">
    <property type="entry name" value="AB_hydrolase_1"/>
</dbReference>
<dbReference type="InterPro" id="IPR029058">
    <property type="entry name" value="AB_hydrolase_fold"/>
</dbReference>
<evidence type="ECO:0000259" key="1">
    <source>
        <dbReference type="Pfam" id="PF00561"/>
    </source>
</evidence>
<dbReference type="Pfam" id="PF00561">
    <property type="entry name" value="Abhydrolase_1"/>
    <property type="match status" value="1"/>
</dbReference>
<comment type="caution">
    <text evidence="2">The sequence shown here is derived from an EMBL/GenBank/DDBJ whole genome shotgun (WGS) entry which is preliminary data.</text>
</comment>
<evidence type="ECO:0000313" key="3">
    <source>
        <dbReference type="Proteomes" id="UP000466794"/>
    </source>
</evidence>
<dbReference type="SUPFAM" id="SSF53474">
    <property type="entry name" value="alpha/beta-Hydrolases"/>
    <property type="match status" value="1"/>
</dbReference>
<keyword evidence="3" id="KW-1185">Reference proteome</keyword>
<protein>
    <submittedName>
        <fullName evidence="2">Alpha/beta fold hydrolase</fullName>
    </submittedName>
</protein>
<dbReference type="Proteomes" id="UP000466794">
    <property type="component" value="Unassembled WGS sequence"/>
</dbReference>
<dbReference type="PANTHER" id="PTHR36837:SF2">
    <property type="entry name" value="POLY(3-HYDROXYALKANOATE) POLYMERASE SUBUNIT PHAC"/>
    <property type="match status" value="1"/>
</dbReference>